<gene>
    <name evidence="2" type="ORF">FJR45_06715</name>
</gene>
<keyword evidence="3" id="KW-1185">Reference proteome</keyword>
<accession>A0A7M1B4L7</accession>
<feature type="transmembrane region" description="Helical" evidence="1">
    <location>
        <begin position="70"/>
        <end position="93"/>
    </location>
</feature>
<reference evidence="2 3" key="1">
    <citation type="submission" date="2019-06" db="EMBL/GenBank/DDBJ databases">
        <title>Sulfurimonas gotlandica sp. nov., a chemoautotrophic and psychrotolerant epsilonproteobacterium isolated from a pelagic redoxcline, and an emended description of the genus Sulfurimonas.</title>
        <authorList>
            <person name="Wang S."/>
            <person name="Jiang L."/>
            <person name="Shao Z."/>
        </authorList>
    </citation>
    <scope>NUCLEOTIDE SEQUENCE [LARGE SCALE GENOMIC DNA]</scope>
    <source>
        <strain evidence="2 3">S2-6</strain>
    </source>
</reference>
<organism evidence="2 3">
    <name type="scientific">Sulfurimonas sediminis</name>
    <dbReference type="NCBI Taxonomy" id="2590020"/>
    <lineage>
        <taxon>Bacteria</taxon>
        <taxon>Pseudomonadati</taxon>
        <taxon>Campylobacterota</taxon>
        <taxon>Epsilonproteobacteria</taxon>
        <taxon>Campylobacterales</taxon>
        <taxon>Sulfurimonadaceae</taxon>
        <taxon>Sulfurimonas</taxon>
    </lineage>
</organism>
<proteinExistence type="predicted"/>
<feature type="transmembrane region" description="Helical" evidence="1">
    <location>
        <begin position="29"/>
        <end position="50"/>
    </location>
</feature>
<keyword evidence="1" id="KW-1133">Transmembrane helix</keyword>
<evidence type="ECO:0000256" key="1">
    <source>
        <dbReference type="SAM" id="Phobius"/>
    </source>
</evidence>
<evidence type="ECO:0000313" key="3">
    <source>
        <dbReference type="Proteomes" id="UP000593719"/>
    </source>
</evidence>
<dbReference type="RefSeq" id="WP_193149803.1">
    <property type="nucleotide sequence ID" value="NZ_CP041235.1"/>
</dbReference>
<dbReference type="EMBL" id="CP041235">
    <property type="protein sequence ID" value="QOP43658.1"/>
    <property type="molecule type" value="Genomic_DNA"/>
</dbReference>
<name>A0A7M1B4L7_9BACT</name>
<dbReference type="Proteomes" id="UP000593719">
    <property type="component" value="Chromosome"/>
</dbReference>
<sequence length="151" mass="17907">MSRKALHDDWIFRASENITTNLKMEYKAYLLYALIIGSPLILSMIAYFTLKYMTYRELIMQRIAVQNFNWIDGSFLVYFAVGIALTYVMQLVFGRKIYNYALEENKRILSDEYVRGAKFVCIDEFNHQFADTADDEMIKIQIVEEKCDREF</sequence>
<dbReference type="KEGG" id="ssei:FJR45_06715"/>
<protein>
    <submittedName>
        <fullName evidence="2">Uncharacterized protein</fullName>
    </submittedName>
</protein>
<keyword evidence="1" id="KW-0472">Membrane</keyword>
<keyword evidence="1" id="KW-0812">Transmembrane</keyword>
<dbReference type="AlphaFoldDB" id="A0A7M1B4L7"/>
<evidence type="ECO:0000313" key="2">
    <source>
        <dbReference type="EMBL" id="QOP43658.1"/>
    </source>
</evidence>